<dbReference type="InterPro" id="IPR052374">
    <property type="entry name" value="SERAC1"/>
</dbReference>
<evidence type="ECO:0000256" key="2">
    <source>
        <dbReference type="ARBA" id="ARBA00004240"/>
    </source>
</evidence>
<evidence type="ECO:0000313" key="8">
    <source>
        <dbReference type="Proteomes" id="UP001172155"/>
    </source>
</evidence>
<dbReference type="InterPro" id="IPR027417">
    <property type="entry name" value="P-loop_NTPase"/>
</dbReference>
<comment type="subcellular location">
    <subcellularLocation>
        <location evidence="2">Endoplasmic reticulum</location>
    </subcellularLocation>
    <subcellularLocation>
        <location evidence="3">Membrane</location>
    </subcellularLocation>
    <subcellularLocation>
        <location evidence="1">Mitochondrion</location>
    </subcellularLocation>
</comment>
<evidence type="ECO:0000256" key="3">
    <source>
        <dbReference type="ARBA" id="ARBA00004370"/>
    </source>
</evidence>
<dbReference type="SUPFAM" id="SSF52540">
    <property type="entry name" value="P-loop containing nucleoside triphosphate hydrolases"/>
    <property type="match status" value="1"/>
</dbReference>
<proteinExistence type="predicted"/>
<reference evidence="7" key="1">
    <citation type="submission" date="2023-06" db="EMBL/GenBank/DDBJ databases">
        <title>Genome-scale phylogeny and comparative genomics of the fungal order Sordariales.</title>
        <authorList>
            <consortium name="Lawrence Berkeley National Laboratory"/>
            <person name="Hensen N."/>
            <person name="Bonometti L."/>
            <person name="Westerberg I."/>
            <person name="Brannstrom I.O."/>
            <person name="Guillou S."/>
            <person name="Cros-Aarteil S."/>
            <person name="Calhoun S."/>
            <person name="Haridas S."/>
            <person name="Kuo A."/>
            <person name="Mondo S."/>
            <person name="Pangilinan J."/>
            <person name="Riley R."/>
            <person name="LaButti K."/>
            <person name="Andreopoulos B."/>
            <person name="Lipzen A."/>
            <person name="Chen C."/>
            <person name="Yanf M."/>
            <person name="Daum C."/>
            <person name="Ng V."/>
            <person name="Clum A."/>
            <person name="Steindorff A."/>
            <person name="Ohm R."/>
            <person name="Martin F."/>
            <person name="Silar P."/>
            <person name="Natvig D."/>
            <person name="Lalanne C."/>
            <person name="Gautier V."/>
            <person name="Ament-velasquez S.L."/>
            <person name="Kruys A."/>
            <person name="Hutchinson M.I."/>
            <person name="Powell A.J."/>
            <person name="Barry K."/>
            <person name="Miller A.N."/>
            <person name="Grigoriev I.V."/>
            <person name="Debuchy R."/>
            <person name="Gladieux P."/>
            <person name="Thoren M.H."/>
            <person name="Johannesson H."/>
        </authorList>
    </citation>
    <scope>NUCLEOTIDE SEQUENCE</scope>
    <source>
        <strain evidence="7">SMH3187-1</strain>
    </source>
</reference>
<dbReference type="AlphaFoldDB" id="A0AA40EVQ5"/>
<protein>
    <submittedName>
        <fullName evidence="7">Pfs domain-containing protein</fullName>
    </submittedName>
</protein>
<dbReference type="GO" id="GO:0005783">
    <property type="term" value="C:endoplasmic reticulum"/>
    <property type="evidence" value="ECO:0007669"/>
    <property type="project" value="UniProtKB-SubCell"/>
</dbReference>
<evidence type="ECO:0000256" key="6">
    <source>
        <dbReference type="ARBA" id="ARBA00023136"/>
    </source>
</evidence>
<dbReference type="GO" id="GO:0016020">
    <property type="term" value="C:membrane"/>
    <property type="evidence" value="ECO:0007669"/>
    <property type="project" value="UniProtKB-SubCell"/>
</dbReference>
<dbReference type="PANTHER" id="PTHR48182">
    <property type="entry name" value="PROTEIN SERAC1"/>
    <property type="match status" value="1"/>
</dbReference>
<dbReference type="GO" id="GO:0005739">
    <property type="term" value="C:mitochondrion"/>
    <property type="evidence" value="ECO:0007669"/>
    <property type="project" value="UniProtKB-SubCell"/>
</dbReference>
<dbReference type="PANTHER" id="PTHR48182:SF2">
    <property type="entry name" value="PROTEIN SERAC1"/>
    <property type="match status" value="1"/>
</dbReference>
<keyword evidence="8" id="KW-1185">Reference proteome</keyword>
<dbReference type="Gene3D" id="3.40.50.300">
    <property type="entry name" value="P-loop containing nucleotide triphosphate hydrolases"/>
    <property type="match status" value="1"/>
</dbReference>
<keyword evidence="5" id="KW-0496">Mitochondrion</keyword>
<evidence type="ECO:0000256" key="1">
    <source>
        <dbReference type="ARBA" id="ARBA00004173"/>
    </source>
</evidence>
<organism evidence="7 8">
    <name type="scientific">Schizothecium vesticola</name>
    <dbReference type="NCBI Taxonomy" id="314040"/>
    <lineage>
        <taxon>Eukaryota</taxon>
        <taxon>Fungi</taxon>
        <taxon>Dikarya</taxon>
        <taxon>Ascomycota</taxon>
        <taxon>Pezizomycotina</taxon>
        <taxon>Sordariomycetes</taxon>
        <taxon>Sordariomycetidae</taxon>
        <taxon>Sordariales</taxon>
        <taxon>Schizotheciaceae</taxon>
        <taxon>Schizothecium</taxon>
    </lineage>
</organism>
<sequence length="419" mass="47409">MARVGHLEMQKSIKLSTYGVLFLATPHQGGEGVHLAQIMTRVFSVVSYTNPKLLEQVQRHSTWLQDLQARYNSISGDFETVFFYETYEMAVPVLGRVLVVPKFSAVIPGAVNTEDVRMSADHRSIVKYPGSTDPNYERLSIRLRVLANKAALRVEQNWMRWKTIRGAELREQQVSDNPREFRLGLAFDRMRNYQFVGRERALLRLDRIMHGTFPDGNSKLAVLYGTGGVGKTQIALEYVYLSRSKYSAVFWIDGSSKDSALLGVKRCLERIVSHYTLFGGAERNPRYWQVKEALDRAVKIENSIPGPQKSEPLGNGWPPKAEQFQVLAEAFIDWLSYDNNGHWLIILDNVDDIESFDFRELVPVTGNGAVVVTTRRSDLAVKWDAIEVTEMDADEAINLLAATTKLDLRGEHNGLSRSP</sequence>
<keyword evidence="6" id="KW-0472">Membrane</keyword>
<dbReference type="EMBL" id="JAUKUD010000004">
    <property type="protein sequence ID" value="KAK0746336.1"/>
    <property type="molecule type" value="Genomic_DNA"/>
</dbReference>
<evidence type="ECO:0000256" key="5">
    <source>
        <dbReference type="ARBA" id="ARBA00023128"/>
    </source>
</evidence>
<name>A0AA40EVQ5_9PEZI</name>
<keyword evidence="4" id="KW-0256">Endoplasmic reticulum</keyword>
<evidence type="ECO:0000313" key="7">
    <source>
        <dbReference type="EMBL" id="KAK0746336.1"/>
    </source>
</evidence>
<dbReference type="Proteomes" id="UP001172155">
    <property type="component" value="Unassembled WGS sequence"/>
</dbReference>
<evidence type="ECO:0000256" key="4">
    <source>
        <dbReference type="ARBA" id="ARBA00022824"/>
    </source>
</evidence>
<accession>A0AA40EVQ5</accession>
<gene>
    <name evidence="7" type="ORF">B0T18DRAFT_326226</name>
</gene>
<comment type="caution">
    <text evidence="7">The sequence shown here is derived from an EMBL/GenBank/DDBJ whole genome shotgun (WGS) entry which is preliminary data.</text>
</comment>